<accession>A0A8J7W1J4</accession>
<comment type="caution">
    <text evidence="2">The sequence shown here is derived from an EMBL/GenBank/DDBJ whole genome shotgun (WGS) entry which is preliminary data.</text>
</comment>
<keyword evidence="3" id="KW-1185">Reference proteome</keyword>
<evidence type="ECO:0000256" key="1">
    <source>
        <dbReference type="SAM" id="Phobius"/>
    </source>
</evidence>
<keyword evidence="1" id="KW-1133">Transmembrane helix</keyword>
<dbReference type="EMBL" id="JAGSND010000008">
    <property type="protein sequence ID" value="MBR0598699.1"/>
    <property type="molecule type" value="Genomic_DNA"/>
</dbReference>
<evidence type="ECO:0000313" key="2">
    <source>
        <dbReference type="EMBL" id="MBR0598699.1"/>
    </source>
</evidence>
<organism evidence="2 3">
    <name type="scientific">Sinanaerobacter chloroacetimidivorans</name>
    <dbReference type="NCBI Taxonomy" id="2818044"/>
    <lineage>
        <taxon>Bacteria</taxon>
        <taxon>Bacillati</taxon>
        <taxon>Bacillota</taxon>
        <taxon>Clostridia</taxon>
        <taxon>Peptostreptococcales</taxon>
        <taxon>Anaerovoracaceae</taxon>
        <taxon>Sinanaerobacter</taxon>
    </lineage>
</organism>
<dbReference type="RefSeq" id="WP_227018832.1">
    <property type="nucleotide sequence ID" value="NZ_JAGSND010000008.1"/>
</dbReference>
<gene>
    <name evidence="2" type="ORF">KCX82_12485</name>
</gene>
<dbReference type="AlphaFoldDB" id="A0A8J7W1J4"/>
<reference evidence="2" key="2">
    <citation type="submission" date="2021-04" db="EMBL/GenBank/DDBJ databases">
        <authorList>
            <person name="Liu J."/>
        </authorList>
    </citation>
    <scope>NUCLEOTIDE SEQUENCE</scope>
    <source>
        <strain evidence="2">BAD-6</strain>
    </source>
</reference>
<sequence length="45" mass="5194">MKEEFLILGLPLDTWIIVGGLYIIATFLPTFVAFVLNRRRKGKNE</sequence>
<name>A0A8J7W1J4_9FIRM</name>
<proteinExistence type="predicted"/>
<keyword evidence="1" id="KW-0812">Transmembrane</keyword>
<feature type="transmembrane region" description="Helical" evidence="1">
    <location>
        <begin position="15"/>
        <end position="36"/>
    </location>
</feature>
<reference evidence="2" key="1">
    <citation type="submission" date="2021-04" db="EMBL/GenBank/DDBJ databases">
        <title>Sinoanaerobacter chloroacetimidivorans sp. nov., an obligate anaerobic bacterium isolated from anaerobic sludge.</title>
        <authorList>
            <person name="Bao Y."/>
        </authorList>
    </citation>
    <scope>NUCLEOTIDE SEQUENCE</scope>
    <source>
        <strain evidence="2">BAD-6</strain>
    </source>
</reference>
<protein>
    <submittedName>
        <fullName evidence="2">Uncharacterized protein</fullName>
    </submittedName>
</protein>
<evidence type="ECO:0000313" key="3">
    <source>
        <dbReference type="Proteomes" id="UP000675664"/>
    </source>
</evidence>
<keyword evidence="1" id="KW-0472">Membrane</keyword>
<dbReference type="Proteomes" id="UP000675664">
    <property type="component" value="Unassembled WGS sequence"/>
</dbReference>